<proteinExistence type="inferred from homology"/>
<comment type="caution">
    <text evidence="4">The sequence shown here is derived from an EMBL/GenBank/DDBJ whole genome shotgun (WGS) entry which is preliminary data.</text>
</comment>
<keyword evidence="2" id="KW-0813">Transport</keyword>
<dbReference type="SUPFAM" id="SSF55724">
    <property type="entry name" value="Mog1p/PsbP-like"/>
    <property type="match status" value="1"/>
</dbReference>
<dbReference type="Gene3D" id="3.40.1000.10">
    <property type="entry name" value="Mog1/PsbP, alpha/beta/alpha sandwich"/>
    <property type="match status" value="1"/>
</dbReference>
<name>A0A4T0WUS4_9ASCO</name>
<dbReference type="GO" id="GO:0006606">
    <property type="term" value="P:protein import into nucleus"/>
    <property type="evidence" value="ECO:0007669"/>
    <property type="project" value="TreeGrafter"/>
</dbReference>
<sequence>MNHIENSYTTGEKTHLYGGAVSVQLPAGLLDASHVRPVPDTQEVFVAATTASSVLSIIVDLLECVPGTTLDEIVDAHAKELGLETGTAISTIAIALDTLSEPLAELAGIRVFAATSSRPTIALGVLRLRAPAKTDVVITVTGGAATAEGVAEVARNVVASFVVESPALFA</sequence>
<keyword evidence="3" id="KW-0653">Protein transport</keyword>
<dbReference type="Pfam" id="PF04603">
    <property type="entry name" value="Mog1"/>
    <property type="match status" value="1"/>
</dbReference>
<evidence type="ECO:0000313" key="5">
    <source>
        <dbReference type="Proteomes" id="UP000307173"/>
    </source>
</evidence>
<evidence type="ECO:0000256" key="3">
    <source>
        <dbReference type="ARBA" id="ARBA00022927"/>
    </source>
</evidence>
<dbReference type="AlphaFoldDB" id="A0A4T0WUS4"/>
<dbReference type="PANTHER" id="PTHR15837">
    <property type="entry name" value="RAN GUANINE NUCLEOTIDE RELEASE FACTOR"/>
    <property type="match status" value="1"/>
</dbReference>
<dbReference type="InterPro" id="IPR016123">
    <property type="entry name" value="Mog1/PsbP_a/b/a-sand"/>
</dbReference>
<dbReference type="GO" id="GO:0005634">
    <property type="term" value="C:nucleus"/>
    <property type="evidence" value="ECO:0007669"/>
    <property type="project" value="TreeGrafter"/>
</dbReference>
<evidence type="ECO:0000256" key="2">
    <source>
        <dbReference type="ARBA" id="ARBA00022448"/>
    </source>
</evidence>
<keyword evidence="5" id="KW-1185">Reference proteome</keyword>
<evidence type="ECO:0000256" key="1">
    <source>
        <dbReference type="ARBA" id="ARBA00010307"/>
    </source>
</evidence>
<accession>A0A4T0WUS4</accession>
<dbReference type="EMBL" id="SELW01000680">
    <property type="protein sequence ID" value="TID13286.1"/>
    <property type="molecule type" value="Genomic_DNA"/>
</dbReference>
<protein>
    <submittedName>
        <fullName evidence="4">Uncharacterized protein</fullName>
    </submittedName>
</protein>
<reference evidence="4 5" key="1">
    <citation type="journal article" date="2019" name="Front. Genet.">
        <title>Whole-Genome Sequencing of the Opportunistic Yeast Pathogen Candida inconspicua Uncovers Its Hybrid Origin.</title>
        <authorList>
            <person name="Mixao V."/>
            <person name="Hansen A.P."/>
            <person name="Saus E."/>
            <person name="Boekhout T."/>
            <person name="Lass-Florl C."/>
            <person name="Gabaldon T."/>
        </authorList>
    </citation>
    <scope>NUCLEOTIDE SEQUENCE [LARGE SCALE GENOMIC DNA]</scope>
    <source>
        <strain evidence="4 5">CBS 180</strain>
    </source>
</reference>
<comment type="similarity">
    <text evidence="1">Belongs to the MOG1 family.</text>
</comment>
<dbReference type="GO" id="GO:0005085">
    <property type="term" value="F:guanyl-nucleotide exchange factor activity"/>
    <property type="evidence" value="ECO:0007669"/>
    <property type="project" value="TreeGrafter"/>
</dbReference>
<dbReference type="PANTHER" id="PTHR15837:SF0">
    <property type="entry name" value="RAN GUANINE NUCLEOTIDE RELEASE FACTOR"/>
    <property type="match status" value="1"/>
</dbReference>
<evidence type="ECO:0000313" key="4">
    <source>
        <dbReference type="EMBL" id="TID13286.1"/>
    </source>
</evidence>
<dbReference type="Proteomes" id="UP000307173">
    <property type="component" value="Unassembled WGS sequence"/>
</dbReference>
<dbReference type="OrthoDB" id="10255285at2759"/>
<gene>
    <name evidence="4" type="ORF">CANINC_004972</name>
</gene>
<dbReference type="InterPro" id="IPR007681">
    <property type="entry name" value="Mog1"/>
</dbReference>
<dbReference type="GO" id="GO:0031267">
    <property type="term" value="F:small GTPase binding"/>
    <property type="evidence" value="ECO:0007669"/>
    <property type="project" value="TreeGrafter"/>
</dbReference>
<dbReference type="STRING" id="52247.A0A4T0WUS4"/>
<organism evidence="4 5">
    <name type="scientific">Pichia inconspicua</name>
    <dbReference type="NCBI Taxonomy" id="52247"/>
    <lineage>
        <taxon>Eukaryota</taxon>
        <taxon>Fungi</taxon>
        <taxon>Dikarya</taxon>
        <taxon>Ascomycota</taxon>
        <taxon>Saccharomycotina</taxon>
        <taxon>Pichiomycetes</taxon>
        <taxon>Pichiales</taxon>
        <taxon>Pichiaceae</taxon>
        <taxon>Pichia</taxon>
    </lineage>
</organism>